<evidence type="ECO:0000313" key="3">
    <source>
        <dbReference type="Proteomes" id="UP001371456"/>
    </source>
</evidence>
<dbReference type="EMBL" id="JBANQN010000008">
    <property type="protein sequence ID" value="KAK6782840.1"/>
    <property type="molecule type" value="Genomic_DNA"/>
</dbReference>
<dbReference type="Proteomes" id="UP001371456">
    <property type="component" value="Unassembled WGS sequence"/>
</dbReference>
<comment type="caution">
    <text evidence="2">The sequence shown here is derived from an EMBL/GenBank/DDBJ whole genome shotgun (WGS) entry which is preliminary data.</text>
</comment>
<feature type="region of interest" description="Disordered" evidence="1">
    <location>
        <begin position="116"/>
        <end position="148"/>
    </location>
</feature>
<dbReference type="PANTHER" id="PTHR33233">
    <property type="entry name" value="ENDONUCLEASE/EXONUCLEASE/PHOSPHATASE"/>
    <property type="match status" value="1"/>
</dbReference>
<evidence type="ECO:0000256" key="1">
    <source>
        <dbReference type="SAM" id="MobiDB-lite"/>
    </source>
</evidence>
<name>A0AAN8T775_SOLBU</name>
<keyword evidence="3" id="KW-1185">Reference proteome</keyword>
<sequence length="148" mass="16484">MDVELDASGKSKPTSSRRKSWAEAVEKELGMPERKRLVWDNFDIAKVVNAGFKLDYVAPTTLGESSFVEIELEDITSEIEYWQNTVVCYVLGAHPPFTVLKRYVQRLWGRAQVNEGTSKKKVNSSSGNPIPGSLSKKGNLVMNTGLPH</sequence>
<evidence type="ECO:0000313" key="2">
    <source>
        <dbReference type="EMBL" id="KAK6782840.1"/>
    </source>
</evidence>
<reference evidence="2 3" key="1">
    <citation type="submission" date="2024-02" db="EMBL/GenBank/DDBJ databases">
        <title>de novo genome assembly of Solanum bulbocastanum strain 11H21.</title>
        <authorList>
            <person name="Hosaka A.J."/>
        </authorList>
    </citation>
    <scope>NUCLEOTIDE SEQUENCE [LARGE SCALE GENOMIC DNA]</scope>
    <source>
        <tissue evidence="2">Young leaves</tissue>
    </source>
</reference>
<feature type="region of interest" description="Disordered" evidence="1">
    <location>
        <begin position="1"/>
        <end position="22"/>
    </location>
</feature>
<protein>
    <submittedName>
        <fullName evidence="2">Uncharacterized protein</fullName>
    </submittedName>
</protein>
<gene>
    <name evidence="2" type="ORF">RDI58_020636</name>
</gene>
<organism evidence="2 3">
    <name type="scientific">Solanum bulbocastanum</name>
    <name type="common">Wild potato</name>
    <dbReference type="NCBI Taxonomy" id="147425"/>
    <lineage>
        <taxon>Eukaryota</taxon>
        <taxon>Viridiplantae</taxon>
        <taxon>Streptophyta</taxon>
        <taxon>Embryophyta</taxon>
        <taxon>Tracheophyta</taxon>
        <taxon>Spermatophyta</taxon>
        <taxon>Magnoliopsida</taxon>
        <taxon>eudicotyledons</taxon>
        <taxon>Gunneridae</taxon>
        <taxon>Pentapetalae</taxon>
        <taxon>asterids</taxon>
        <taxon>lamiids</taxon>
        <taxon>Solanales</taxon>
        <taxon>Solanaceae</taxon>
        <taxon>Solanoideae</taxon>
        <taxon>Solaneae</taxon>
        <taxon>Solanum</taxon>
    </lineage>
</organism>
<dbReference type="AlphaFoldDB" id="A0AAN8T775"/>
<dbReference type="PANTHER" id="PTHR33233:SF17">
    <property type="entry name" value="DUF4283 DOMAIN-CONTAINING PROTEIN"/>
    <property type="match status" value="1"/>
</dbReference>
<accession>A0AAN8T775</accession>
<proteinExistence type="predicted"/>